<dbReference type="InterPro" id="IPR029066">
    <property type="entry name" value="PLP-binding_barrel"/>
</dbReference>
<sequence length="382" mass="40377">MSTTSPVWVEIDAGAIAHNLDVVRGEVGITTRLCGVVKADAYGHGIPVVLPILMAAGVDTIGITSNQEAEEARRRGFSGRIIRLRAALREEIQEGGRLDIEEWVGGGDHAGVVIAAARSLGRPLSVHLSLNSTGLSRDGMDWDEPQSQPHLRRIAASPELAIVGICSHFPCEDADDVRAGTLTFRNQAGAAERVLGAPRGRFEKHCATSYAALTIPDSRMDMVRIGAALYGDTSAAVPGLRPAMRLVSRIAAINPYPAGSTVGYDRAARIDRASRLAVITVGYADGYPRTLGGRAHVLVHGTFAPVIDRLAMNSLVVDVTQVPSAQIGDEVVLYGRQGSAQIRSADIERASGTIAAGSYTAWARLNPRVVVDVAASEAVPTL</sequence>
<dbReference type="InterPro" id="IPR000821">
    <property type="entry name" value="Ala_racemase"/>
</dbReference>
<dbReference type="AlphaFoldDB" id="A0A0M2HJG5"/>
<evidence type="ECO:0000256" key="1">
    <source>
        <dbReference type="ARBA" id="ARBA00001933"/>
    </source>
</evidence>
<dbReference type="Gene3D" id="2.40.37.10">
    <property type="entry name" value="Lyase, Ornithine Decarboxylase, Chain A, domain 1"/>
    <property type="match status" value="1"/>
</dbReference>
<dbReference type="Pfam" id="PF00842">
    <property type="entry name" value="Ala_racemase_C"/>
    <property type="match status" value="1"/>
</dbReference>
<dbReference type="GO" id="GO:0030170">
    <property type="term" value="F:pyridoxal phosphate binding"/>
    <property type="evidence" value="ECO:0007669"/>
    <property type="project" value="TreeGrafter"/>
</dbReference>
<dbReference type="EC" id="5.1.1.1" evidence="7"/>
<evidence type="ECO:0000259" key="6">
    <source>
        <dbReference type="SMART" id="SM01005"/>
    </source>
</evidence>
<dbReference type="PANTHER" id="PTHR30511:SF0">
    <property type="entry name" value="ALANINE RACEMASE, CATABOLIC-RELATED"/>
    <property type="match status" value="1"/>
</dbReference>
<feature type="modified residue" description="N6-(pyridoxal phosphate)lysine" evidence="4">
    <location>
        <position position="38"/>
    </location>
</feature>
<dbReference type="EMBL" id="JYJA01000026">
    <property type="protein sequence ID" value="KJL44479.1"/>
    <property type="molecule type" value="Genomic_DNA"/>
</dbReference>
<dbReference type="SUPFAM" id="SSF51419">
    <property type="entry name" value="PLP-binding barrel"/>
    <property type="match status" value="1"/>
</dbReference>
<dbReference type="RefSeq" id="WP_045297146.1">
    <property type="nucleotide sequence ID" value="NZ_JYJA01000026.1"/>
</dbReference>
<comment type="caution">
    <text evidence="7">The sequence shown here is derived from an EMBL/GenBank/DDBJ whole genome shotgun (WGS) entry which is preliminary data.</text>
</comment>
<dbReference type="NCBIfam" id="TIGR00492">
    <property type="entry name" value="alr"/>
    <property type="match status" value="1"/>
</dbReference>
<dbReference type="GO" id="GO:0030632">
    <property type="term" value="P:D-alanine biosynthetic process"/>
    <property type="evidence" value="ECO:0007669"/>
    <property type="project" value="TreeGrafter"/>
</dbReference>
<dbReference type="PATRIC" id="fig|69370.6.peg.901"/>
<organism evidence="7 8">
    <name type="scientific">Microbacterium trichothecenolyticum</name>
    <name type="common">Aureobacterium trichothecenolyticum</name>
    <dbReference type="NCBI Taxonomy" id="69370"/>
    <lineage>
        <taxon>Bacteria</taxon>
        <taxon>Bacillati</taxon>
        <taxon>Actinomycetota</taxon>
        <taxon>Actinomycetes</taxon>
        <taxon>Micrococcales</taxon>
        <taxon>Microbacteriaceae</taxon>
        <taxon>Microbacterium</taxon>
    </lineage>
</organism>
<keyword evidence="2 4" id="KW-0663">Pyridoxal phosphate</keyword>
<evidence type="ECO:0000256" key="5">
    <source>
        <dbReference type="PIRSR" id="PIRSR600821-52"/>
    </source>
</evidence>
<dbReference type="GO" id="GO:0008784">
    <property type="term" value="F:alanine racemase activity"/>
    <property type="evidence" value="ECO:0007669"/>
    <property type="project" value="UniProtKB-EC"/>
</dbReference>
<evidence type="ECO:0000256" key="4">
    <source>
        <dbReference type="PIRSR" id="PIRSR600821-50"/>
    </source>
</evidence>
<feature type="binding site" evidence="5">
    <location>
        <position position="137"/>
    </location>
    <ligand>
        <name>substrate</name>
    </ligand>
</feature>
<dbReference type="SUPFAM" id="SSF50621">
    <property type="entry name" value="Alanine racemase C-terminal domain-like"/>
    <property type="match status" value="1"/>
</dbReference>
<gene>
    <name evidence="7" type="primary">alr_1</name>
    <name evidence="7" type="ORF">RS82_00873</name>
</gene>
<feature type="binding site" evidence="5">
    <location>
        <position position="312"/>
    </location>
    <ligand>
        <name>substrate</name>
    </ligand>
</feature>
<reference evidence="7 8" key="1">
    <citation type="submission" date="2015-02" db="EMBL/GenBank/DDBJ databases">
        <title>Draft genome sequences of ten Microbacterium spp. with emphasis on heavy metal contaminated environments.</title>
        <authorList>
            <person name="Corretto E."/>
        </authorList>
    </citation>
    <scope>NUCLEOTIDE SEQUENCE [LARGE SCALE GENOMIC DNA]</scope>
    <source>
        <strain evidence="7 8">DSM 8608</strain>
    </source>
</reference>
<dbReference type="OrthoDB" id="9813814at2"/>
<name>A0A0M2HJG5_MICTR</name>
<dbReference type="Pfam" id="PF01168">
    <property type="entry name" value="Ala_racemase_N"/>
    <property type="match status" value="1"/>
</dbReference>
<dbReference type="InterPro" id="IPR011079">
    <property type="entry name" value="Ala_racemase_C"/>
</dbReference>
<dbReference type="PROSITE" id="PS00395">
    <property type="entry name" value="ALANINE_RACEMASE"/>
    <property type="match status" value="1"/>
</dbReference>
<dbReference type="PANTHER" id="PTHR30511">
    <property type="entry name" value="ALANINE RACEMASE"/>
    <property type="match status" value="1"/>
</dbReference>
<evidence type="ECO:0000313" key="8">
    <source>
        <dbReference type="Proteomes" id="UP000034098"/>
    </source>
</evidence>
<accession>A0A0M2HJG5</accession>
<dbReference type="Proteomes" id="UP000034098">
    <property type="component" value="Unassembled WGS sequence"/>
</dbReference>
<dbReference type="SMART" id="SM01005">
    <property type="entry name" value="Ala_racemase_C"/>
    <property type="match status" value="1"/>
</dbReference>
<evidence type="ECO:0000313" key="7">
    <source>
        <dbReference type="EMBL" id="KJL44479.1"/>
    </source>
</evidence>
<protein>
    <submittedName>
        <fullName evidence="7">Alanine racemase</fullName>
        <ecNumber evidence="7">5.1.1.1</ecNumber>
    </submittedName>
</protein>
<dbReference type="PRINTS" id="PR00992">
    <property type="entry name" value="ALARACEMASE"/>
</dbReference>
<evidence type="ECO:0000256" key="2">
    <source>
        <dbReference type="ARBA" id="ARBA00022898"/>
    </source>
</evidence>
<dbReference type="Gene3D" id="3.20.20.10">
    <property type="entry name" value="Alanine racemase"/>
    <property type="match status" value="1"/>
</dbReference>
<dbReference type="InterPro" id="IPR001608">
    <property type="entry name" value="Ala_racemase_N"/>
</dbReference>
<dbReference type="GO" id="GO:0005829">
    <property type="term" value="C:cytosol"/>
    <property type="evidence" value="ECO:0007669"/>
    <property type="project" value="TreeGrafter"/>
</dbReference>
<feature type="domain" description="Alanine racemase C-terminal" evidence="6">
    <location>
        <begin position="243"/>
        <end position="371"/>
    </location>
</feature>
<proteinExistence type="predicted"/>
<comment type="cofactor">
    <cofactor evidence="1 4">
        <name>pyridoxal 5'-phosphate</name>
        <dbReference type="ChEBI" id="CHEBI:597326"/>
    </cofactor>
</comment>
<keyword evidence="3 7" id="KW-0413">Isomerase</keyword>
<evidence type="ECO:0000256" key="3">
    <source>
        <dbReference type="ARBA" id="ARBA00023235"/>
    </source>
</evidence>
<keyword evidence="8" id="KW-1185">Reference proteome</keyword>
<dbReference type="InterPro" id="IPR009006">
    <property type="entry name" value="Ala_racemase/Decarboxylase_C"/>
</dbReference>
<dbReference type="InterPro" id="IPR020622">
    <property type="entry name" value="Ala_racemase_pyridoxalP-BS"/>
</dbReference>